<dbReference type="Gene3D" id="3.40.710.10">
    <property type="entry name" value="DD-peptidase/beta-lactamase superfamily"/>
    <property type="match status" value="1"/>
</dbReference>
<dbReference type="AlphaFoldDB" id="A0A285R367"/>
<evidence type="ECO:0000259" key="2">
    <source>
        <dbReference type="Pfam" id="PF00144"/>
    </source>
</evidence>
<evidence type="ECO:0000256" key="1">
    <source>
        <dbReference type="SAM" id="SignalP"/>
    </source>
</evidence>
<evidence type="ECO:0000313" key="3">
    <source>
        <dbReference type="EMBL" id="SOB86792.1"/>
    </source>
</evidence>
<dbReference type="InterPro" id="IPR001466">
    <property type="entry name" value="Beta-lactam-related"/>
</dbReference>
<protein>
    <submittedName>
        <fullName evidence="3">CubicO group peptidase, beta-lactamase class C family</fullName>
    </submittedName>
</protein>
<keyword evidence="1" id="KW-0732">Signal</keyword>
<dbReference type="Pfam" id="PF00144">
    <property type="entry name" value="Beta-lactamase"/>
    <property type="match status" value="1"/>
</dbReference>
<dbReference type="InterPro" id="IPR050789">
    <property type="entry name" value="Diverse_Enzym_Activities"/>
</dbReference>
<dbReference type="SUPFAM" id="SSF56601">
    <property type="entry name" value="beta-lactamase/transpeptidase-like"/>
    <property type="match status" value="1"/>
</dbReference>
<reference evidence="3 4" key="1">
    <citation type="submission" date="2017-07" db="EMBL/GenBank/DDBJ databases">
        <authorList>
            <person name="Sun Z.S."/>
            <person name="Albrecht U."/>
            <person name="Echele G."/>
            <person name="Lee C.C."/>
        </authorList>
    </citation>
    <scope>NUCLEOTIDE SEQUENCE [LARGE SCALE GENOMIC DNA]</scope>
    <source>
        <strain evidence="3 4">CGMCC 1.12672</strain>
    </source>
</reference>
<organism evidence="3 4">
    <name type="scientific">Sphingomonas guangdongensis</name>
    <dbReference type="NCBI Taxonomy" id="1141890"/>
    <lineage>
        <taxon>Bacteria</taxon>
        <taxon>Pseudomonadati</taxon>
        <taxon>Pseudomonadota</taxon>
        <taxon>Alphaproteobacteria</taxon>
        <taxon>Sphingomonadales</taxon>
        <taxon>Sphingomonadaceae</taxon>
        <taxon>Sphingomonas</taxon>
    </lineage>
</organism>
<dbReference type="InterPro" id="IPR012338">
    <property type="entry name" value="Beta-lactam/transpept-like"/>
</dbReference>
<sequence length="479" mass="51076">MVGRAAARARIAKPAFLCFAAPMFRTALLAAILPAAAFAQQVAPTPPTSYQRAIAAGYKAAMYCSGIFNAGRTEAQIDQDELRGIYPEYAPIVPTLTAEVDRTRAVVTVAWDEKLPSRRAEWHKDTGCTTMPIGAAPPPIATSYRAAPGPAGADRRPWPLGDGGIAPKPSAALAGTISKAFDRATYGKDSETVGVVIVQDGRIVAERYRDGFGPFVSNRTWSVAKSLAGAVIGAAQASGRFDVAARARVPEWGSYPYQDLRATITTDQLLRMASGLHSDTAGNRTDALYFGGTAVTEQATGWPLEATPGTRFRYANNDILLAMRALRATVGDRDYAAAPRALFTKLGMTHTVAETDWRGNFMLSSQVWSTARDLARFGLFLAADGVWAGERLLPTGWVAASIQPSGPQPASGPGYGRTLWLFGPEQGLPAGSYAAQGNRGQYVMVLPSQRLVIVRRGEDGGSARFDVARFSADVLTATR</sequence>
<dbReference type="EMBL" id="OBMI01000002">
    <property type="protein sequence ID" value="SOB86792.1"/>
    <property type="molecule type" value="Genomic_DNA"/>
</dbReference>
<keyword evidence="4" id="KW-1185">Reference proteome</keyword>
<dbReference type="PANTHER" id="PTHR43283:SF7">
    <property type="entry name" value="BETA-LACTAMASE-RELATED DOMAIN-CONTAINING PROTEIN"/>
    <property type="match status" value="1"/>
</dbReference>
<dbReference type="PANTHER" id="PTHR43283">
    <property type="entry name" value="BETA-LACTAMASE-RELATED"/>
    <property type="match status" value="1"/>
</dbReference>
<evidence type="ECO:0000313" key="4">
    <source>
        <dbReference type="Proteomes" id="UP000219494"/>
    </source>
</evidence>
<gene>
    <name evidence="3" type="ORF">SAMN06297144_1902</name>
</gene>
<accession>A0A285R367</accession>
<dbReference type="Proteomes" id="UP000219494">
    <property type="component" value="Unassembled WGS sequence"/>
</dbReference>
<proteinExistence type="predicted"/>
<feature type="chain" id="PRO_5013398103" evidence="1">
    <location>
        <begin position="40"/>
        <end position="479"/>
    </location>
</feature>
<feature type="signal peptide" evidence="1">
    <location>
        <begin position="1"/>
        <end position="39"/>
    </location>
</feature>
<name>A0A285R367_9SPHN</name>
<feature type="domain" description="Beta-lactamase-related" evidence="2">
    <location>
        <begin position="190"/>
        <end position="454"/>
    </location>
</feature>